<organism evidence="5 6">
    <name type="scientific">Candidatus Doudnabacteria bacterium RIFCSPHIGHO2_01_FULL_49_9</name>
    <dbReference type="NCBI Taxonomy" id="1817827"/>
    <lineage>
        <taxon>Bacteria</taxon>
        <taxon>Candidatus Doudnaibacteriota</taxon>
    </lineage>
</organism>
<reference evidence="5 6" key="1">
    <citation type="journal article" date="2016" name="Nat. Commun.">
        <title>Thousands of microbial genomes shed light on interconnected biogeochemical processes in an aquifer system.</title>
        <authorList>
            <person name="Anantharaman K."/>
            <person name="Brown C.T."/>
            <person name="Hug L.A."/>
            <person name="Sharon I."/>
            <person name="Castelle C.J."/>
            <person name="Probst A.J."/>
            <person name="Thomas B.C."/>
            <person name="Singh A."/>
            <person name="Wilkins M.J."/>
            <person name="Karaoz U."/>
            <person name="Brodie E.L."/>
            <person name="Williams K.H."/>
            <person name="Hubbard S.S."/>
            <person name="Banfield J.F."/>
        </authorList>
    </citation>
    <scope>NUCLEOTIDE SEQUENCE [LARGE SCALE GENOMIC DNA]</scope>
</reference>
<dbReference type="GO" id="GO:0003677">
    <property type="term" value="F:DNA binding"/>
    <property type="evidence" value="ECO:0007669"/>
    <property type="project" value="UniProtKB-KW"/>
</dbReference>
<dbReference type="Proteomes" id="UP000176339">
    <property type="component" value="Unassembled WGS sequence"/>
</dbReference>
<dbReference type="CDD" id="cd16393">
    <property type="entry name" value="SPO0J_N"/>
    <property type="match status" value="1"/>
</dbReference>
<accession>A0A1F5P439</accession>
<evidence type="ECO:0000313" key="5">
    <source>
        <dbReference type="EMBL" id="OGE84689.1"/>
    </source>
</evidence>
<keyword evidence="3" id="KW-0238">DNA-binding</keyword>
<dbReference type="PANTHER" id="PTHR33375:SF1">
    <property type="entry name" value="CHROMOSOME-PARTITIONING PROTEIN PARB-RELATED"/>
    <property type="match status" value="1"/>
</dbReference>
<evidence type="ECO:0000256" key="2">
    <source>
        <dbReference type="ARBA" id="ARBA00022829"/>
    </source>
</evidence>
<keyword evidence="2" id="KW-0159">Chromosome partition</keyword>
<dbReference type="EMBL" id="MFEN01000001">
    <property type="protein sequence ID" value="OGE84689.1"/>
    <property type="molecule type" value="Genomic_DNA"/>
</dbReference>
<dbReference type="InterPro" id="IPR036086">
    <property type="entry name" value="ParB/Sulfiredoxin_sf"/>
</dbReference>
<dbReference type="InterPro" id="IPR003115">
    <property type="entry name" value="ParB_N"/>
</dbReference>
<dbReference type="InterPro" id="IPR050336">
    <property type="entry name" value="Chromosome_partition/occlusion"/>
</dbReference>
<evidence type="ECO:0000313" key="6">
    <source>
        <dbReference type="Proteomes" id="UP000176339"/>
    </source>
</evidence>
<comment type="caution">
    <text evidence="5">The sequence shown here is derived from an EMBL/GenBank/DDBJ whole genome shotgun (WGS) entry which is preliminary data.</text>
</comment>
<dbReference type="GO" id="GO:0007059">
    <property type="term" value="P:chromosome segregation"/>
    <property type="evidence" value="ECO:0007669"/>
    <property type="project" value="UniProtKB-KW"/>
</dbReference>
<dbReference type="Gene3D" id="3.90.1530.30">
    <property type="match status" value="1"/>
</dbReference>
<evidence type="ECO:0000256" key="3">
    <source>
        <dbReference type="ARBA" id="ARBA00023125"/>
    </source>
</evidence>
<sequence length="286" mass="32503">MPRPVRNDFEVSAKNQRDEAVFQIEVDKIRPNPHQPRREFDEVSLRELASSIREFGVIQPIVVTKVETESESGSMVEYELIAGERRLMASKLAGLRTVPVVVRRASTDREKLEVAIIENIQRQDLNPIETAKAFARLQDEFKLTQREIAARLGKSREAVANAVRLLHLPLEIQTAVSSGQLSESQARLLLSLSDIGEQNKLFNEIIGNKLSVREIRTRISRKKSEMEPQVAYTDPETSALRERLEEFLGTKVDLKDEGDAGRITINFYSKEELRGILQKLFHEGNS</sequence>
<name>A0A1F5P439_9BACT</name>
<gene>
    <name evidence="5" type="ORF">A2846_04170</name>
</gene>
<protein>
    <recommendedName>
        <fullName evidence="4">ParB-like N-terminal domain-containing protein</fullName>
    </recommendedName>
</protein>
<dbReference type="Pfam" id="PF23552">
    <property type="entry name" value="ParB_C"/>
    <property type="match status" value="1"/>
</dbReference>
<dbReference type="AlphaFoldDB" id="A0A1F5P439"/>
<dbReference type="InterPro" id="IPR004437">
    <property type="entry name" value="ParB/RepB/Spo0J"/>
</dbReference>
<dbReference type="NCBIfam" id="TIGR00180">
    <property type="entry name" value="parB_part"/>
    <property type="match status" value="1"/>
</dbReference>
<feature type="domain" description="ParB-like N-terminal" evidence="4">
    <location>
        <begin position="22"/>
        <end position="120"/>
    </location>
</feature>
<dbReference type="PANTHER" id="PTHR33375">
    <property type="entry name" value="CHROMOSOME-PARTITIONING PROTEIN PARB-RELATED"/>
    <property type="match status" value="1"/>
</dbReference>
<dbReference type="Pfam" id="PF02195">
    <property type="entry name" value="ParB_N"/>
    <property type="match status" value="1"/>
</dbReference>
<evidence type="ECO:0000259" key="4">
    <source>
        <dbReference type="SMART" id="SM00470"/>
    </source>
</evidence>
<comment type="similarity">
    <text evidence="1">Belongs to the ParB family.</text>
</comment>
<dbReference type="FunFam" id="1.10.10.2830:FF:000001">
    <property type="entry name" value="Chromosome partitioning protein ParB"/>
    <property type="match status" value="1"/>
</dbReference>
<dbReference type="FunFam" id="3.90.1530.30:FF:000001">
    <property type="entry name" value="Chromosome partitioning protein ParB"/>
    <property type="match status" value="1"/>
</dbReference>
<dbReference type="SMART" id="SM00470">
    <property type="entry name" value="ParB"/>
    <property type="match status" value="1"/>
</dbReference>
<dbReference type="Pfam" id="PF17762">
    <property type="entry name" value="HTH_ParB"/>
    <property type="match status" value="1"/>
</dbReference>
<dbReference type="SUPFAM" id="SSF110849">
    <property type="entry name" value="ParB/Sulfiredoxin"/>
    <property type="match status" value="1"/>
</dbReference>
<dbReference type="InterPro" id="IPR057240">
    <property type="entry name" value="ParB_dimer_C"/>
</dbReference>
<dbReference type="InterPro" id="IPR041468">
    <property type="entry name" value="HTH_ParB/Spo0J"/>
</dbReference>
<evidence type="ECO:0000256" key="1">
    <source>
        <dbReference type="ARBA" id="ARBA00006295"/>
    </source>
</evidence>
<dbReference type="Gene3D" id="1.10.10.2830">
    <property type="match status" value="1"/>
</dbReference>
<dbReference type="GO" id="GO:0005694">
    <property type="term" value="C:chromosome"/>
    <property type="evidence" value="ECO:0007669"/>
    <property type="project" value="TreeGrafter"/>
</dbReference>
<proteinExistence type="inferred from homology"/>